<dbReference type="InterPro" id="IPR013320">
    <property type="entry name" value="ConA-like_dom_sf"/>
</dbReference>
<dbReference type="Pfam" id="PF00353">
    <property type="entry name" value="HemolysinCabind"/>
    <property type="match status" value="1"/>
</dbReference>
<evidence type="ECO:0000259" key="3">
    <source>
        <dbReference type="Pfam" id="PF08787"/>
    </source>
</evidence>
<dbReference type="GO" id="GO:0016829">
    <property type="term" value="F:lyase activity"/>
    <property type="evidence" value="ECO:0007669"/>
    <property type="project" value="UniProtKB-KW"/>
</dbReference>
<gene>
    <name evidence="4" type="ORF">ACFFGX_22775</name>
</gene>
<dbReference type="InterPro" id="IPR001343">
    <property type="entry name" value="Hemolysn_Ca-bd"/>
</dbReference>
<keyword evidence="4" id="KW-0456">Lyase</keyword>
<dbReference type="PROSITE" id="PS00330">
    <property type="entry name" value="HEMOLYSIN_CALCIUM"/>
    <property type="match status" value="1"/>
</dbReference>
<organism evidence="4 5">
    <name type="scientific">Azorhizophilus paspali</name>
    <name type="common">Azotobacter paspali</name>
    <dbReference type="NCBI Taxonomy" id="69963"/>
    <lineage>
        <taxon>Bacteria</taxon>
        <taxon>Pseudomonadati</taxon>
        <taxon>Pseudomonadota</taxon>
        <taxon>Gammaproteobacteria</taxon>
        <taxon>Pseudomonadales</taxon>
        <taxon>Pseudomonadaceae</taxon>
        <taxon>Azorhizophilus</taxon>
    </lineage>
</organism>
<dbReference type="InterPro" id="IPR011049">
    <property type="entry name" value="Serralysin-like_metalloprot_C"/>
</dbReference>
<sequence length="201" mass="21745">FFQHRTALDGDESKPKFEHVFALGEPIEYEIRVTKTGLLSCTVNGETLSAQLDVSSYAGDTWYFKAGCYSQDLKTSTGTGQTTFTRLVAHHGTAEGLAEKLAAVEEPTPAEEPEEQPKQPVEEPSDEQPATEEPTVNEDDNITGTAEDDLLDGGQGKDRLSGGAGGDVFRFSARTDSYRTNSASFSDLITDFDPAQDALDL</sequence>
<evidence type="ECO:0000313" key="4">
    <source>
        <dbReference type="EMBL" id="MFC0712234.1"/>
    </source>
</evidence>
<feature type="non-terminal residue" evidence="4">
    <location>
        <position position="1"/>
    </location>
</feature>
<name>A0ABV6SRU9_AZOPA</name>
<keyword evidence="1" id="KW-0106">Calcium</keyword>
<feature type="region of interest" description="Disordered" evidence="2">
    <location>
        <begin position="105"/>
        <end position="201"/>
    </location>
</feature>
<feature type="compositionally biased region" description="Polar residues" evidence="2">
    <location>
        <begin position="174"/>
        <end position="187"/>
    </location>
</feature>
<dbReference type="EMBL" id="JBHLSS010000162">
    <property type="protein sequence ID" value="MFC0712234.1"/>
    <property type="molecule type" value="Genomic_DNA"/>
</dbReference>
<proteinExistence type="predicted"/>
<evidence type="ECO:0000256" key="2">
    <source>
        <dbReference type="SAM" id="MobiDB-lite"/>
    </source>
</evidence>
<dbReference type="RefSeq" id="WP_376949693.1">
    <property type="nucleotide sequence ID" value="NZ_JBHLSS010000162.1"/>
</dbReference>
<evidence type="ECO:0000313" key="5">
    <source>
        <dbReference type="Proteomes" id="UP001589891"/>
    </source>
</evidence>
<dbReference type="Pfam" id="PF08787">
    <property type="entry name" value="Alginate_lyase2"/>
    <property type="match status" value="1"/>
</dbReference>
<feature type="non-terminal residue" evidence="4">
    <location>
        <position position="201"/>
    </location>
</feature>
<comment type="caution">
    <text evidence="4">The sequence shown here is derived from an EMBL/GenBank/DDBJ whole genome shotgun (WGS) entry which is preliminary data.</text>
</comment>
<accession>A0ABV6SRU9</accession>
<dbReference type="Proteomes" id="UP001589891">
    <property type="component" value="Unassembled WGS sequence"/>
</dbReference>
<evidence type="ECO:0000256" key="1">
    <source>
        <dbReference type="ARBA" id="ARBA00022837"/>
    </source>
</evidence>
<dbReference type="SUPFAM" id="SSF49899">
    <property type="entry name" value="Concanavalin A-like lectins/glucanases"/>
    <property type="match status" value="1"/>
</dbReference>
<dbReference type="InterPro" id="IPR018511">
    <property type="entry name" value="Hemolysin-typ_Ca-bd_CS"/>
</dbReference>
<dbReference type="Gene3D" id="2.150.10.10">
    <property type="entry name" value="Serralysin-like metalloprotease, C-terminal"/>
    <property type="match status" value="1"/>
</dbReference>
<dbReference type="SUPFAM" id="SSF51120">
    <property type="entry name" value="beta-Roll"/>
    <property type="match status" value="1"/>
</dbReference>
<reference evidence="4 5" key="1">
    <citation type="submission" date="2024-09" db="EMBL/GenBank/DDBJ databases">
        <authorList>
            <person name="Sun Q."/>
            <person name="Mori K."/>
        </authorList>
    </citation>
    <scope>NUCLEOTIDE SEQUENCE [LARGE SCALE GENOMIC DNA]</scope>
    <source>
        <strain evidence="4 5">NCAIM B.01794</strain>
    </source>
</reference>
<protein>
    <submittedName>
        <fullName evidence="4">Polysaccharide lyase family 7 protein</fullName>
    </submittedName>
</protein>
<dbReference type="Gene3D" id="2.60.120.200">
    <property type="match status" value="1"/>
</dbReference>
<dbReference type="InterPro" id="IPR014895">
    <property type="entry name" value="Alginate_lyase_2"/>
</dbReference>
<keyword evidence="5" id="KW-1185">Reference proteome</keyword>
<feature type="domain" description="Alginate lyase 2" evidence="3">
    <location>
        <begin position="4"/>
        <end position="91"/>
    </location>
</feature>
<feature type="compositionally biased region" description="Acidic residues" evidence="2">
    <location>
        <begin position="123"/>
        <end position="151"/>
    </location>
</feature>